<dbReference type="AlphaFoldDB" id="A0A6N1CB82"/>
<evidence type="ECO:0000313" key="2">
    <source>
        <dbReference type="Proteomes" id="UP000509545"/>
    </source>
</evidence>
<keyword evidence="2" id="KW-1185">Reference proteome</keyword>
<name>A0A6N1CB82_9PSED</name>
<dbReference type="RefSeq" id="WP_176688382.1">
    <property type="nucleotide sequence ID" value="NZ_CP048810.1"/>
</dbReference>
<proteinExistence type="predicted"/>
<protein>
    <submittedName>
        <fullName evidence="1">Uncharacterized protein</fullName>
    </submittedName>
</protein>
<dbReference type="Gene3D" id="3.90.1480.10">
    <property type="entry name" value="Alpha-2,3-sialyltransferase"/>
    <property type="match status" value="1"/>
</dbReference>
<dbReference type="Proteomes" id="UP000509545">
    <property type="component" value="Chromosome"/>
</dbReference>
<reference evidence="1 2" key="1">
    <citation type="submission" date="2020-02" db="EMBL/GenBank/DDBJ databases">
        <authorList>
            <person name="Liang J."/>
        </authorList>
    </citation>
    <scope>NUCLEOTIDE SEQUENCE [LARGE SCALE GENOMIC DNA]</scope>
    <source>
        <strain evidence="1 2">L22-9</strain>
    </source>
</reference>
<dbReference type="EMBL" id="CP048810">
    <property type="protein sequence ID" value="QKS82234.1"/>
    <property type="molecule type" value="Genomic_DNA"/>
</dbReference>
<organism evidence="1 2">
    <name type="scientific">Pseudomonas bijieensis</name>
    <dbReference type="NCBI Taxonomy" id="2681983"/>
    <lineage>
        <taxon>Bacteria</taxon>
        <taxon>Pseudomonadati</taxon>
        <taxon>Pseudomonadota</taxon>
        <taxon>Gammaproteobacteria</taxon>
        <taxon>Pseudomonadales</taxon>
        <taxon>Pseudomonadaceae</taxon>
        <taxon>Pseudomonas</taxon>
    </lineage>
</organism>
<dbReference type="KEGG" id="pbz:GN234_09885"/>
<evidence type="ECO:0000313" key="1">
    <source>
        <dbReference type="EMBL" id="QKS82234.1"/>
    </source>
</evidence>
<sequence>MLSKKNIRVALGKLPLPLQLLCARLILWLESILQEVRASKLKRLGMQEFVASANKFDSSLECHILASGWSLNHSYETIDRAKSFVIGFNFSFLKCNDPDLHFIENASVKDLRFFVNTYQTFFALEKLNVYANAKVIFKNLSELKNSMGLIGTLYSDKAFFIKDRHFRIFGNKGVAPIVAQMCAETQGLPQAVSSVVGLAVLAKMMGFKKIIVHGLDFQGPHFYGRDASEIIFNNGALPQPINPDEGGFELHKTAIGENGVGVVAVIKALKHELKKYGVEILAASKLSPSAEILGWAELE</sequence>
<accession>A0A6N1CB82</accession>
<gene>
    <name evidence="1" type="ORF">GN234_09885</name>
</gene>